<dbReference type="OrthoDB" id="9806690at2"/>
<evidence type="ECO:0000256" key="12">
    <source>
        <dbReference type="PROSITE-ProRule" id="PRU00560"/>
    </source>
</evidence>
<dbReference type="GO" id="GO:0005829">
    <property type="term" value="C:cytosol"/>
    <property type="evidence" value="ECO:0007669"/>
    <property type="project" value="TreeGrafter"/>
</dbReference>
<dbReference type="GO" id="GO:0043138">
    <property type="term" value="F:3'-5' DNA helicase activity"/>
    <property type="evidence" value="ECO:0007669"/>
    <property type="project" value="UniProtKB-UniRule"/>
</dbReference>
<dbReference type="InterPro" id="IPR013986">
    <property type="entry name" value="DExx_box_DNA_helicase_dom_sf"/>
</dbReference>
<comment type="catalytic activity">
    <reaction evidence="9 11">
        <text>Couples ATP hydrolysis with the unwinding of duplex DNA by translocating in the 3'-5' direction.</text>
        <dbReference type="EC" id="5.6.2.4"/>
    </reaction>
</comment>
<dbReference type="PANTHER" id="PTHR11070:SF64">
    <property type="entry name" value="ATP-DEPENDENT DNA HELICASE REP"/>
    <property type="match status" value="1"/>
</dbReference>
<dbReference type="GO" id="GO:0003697">
    <property type="term" value="F:single-stranded DNA binding"/>
    <property type="evidence" value="ECO:0007669"/>
    <property type="project" value="UniProtKB-UniRule"/>
</dbReference>
<dbReference type="SUPFAM" id="SSF52540">
    <property type="entry name" value="P-loop containing nucleoside triphosphate hydrolases"/>
    <property type="match status" value="1"/>
</dbReference>
<dbReference type="InterPro" id="IPR000488">
    <property type="entry name" value="Death_dom"/>
</dbReference>
<evidence type="ECO:0000256" key="8">
    <source>
        <dbReference type="ARBA" id="ARBA00023235"/>
    </source>
</evidence>
<accession>A0A4V2UWD7</accession>
<dbReference type="InterPro" id="IPR014017">
    <property type="entry name" value="DNA_helicase_UvrD-like_C"/>
</dbReference>
<dbReference type="GO" id="GO:0007165">
    <property type="term" value="P:signal transduction"/>
    <property type="evidence" value="ECO:0007669"/>
    <property type="project" value="InterPro"/>
</dbReference>
<keyword evidence="8 11" id="KW-0413">Isomerase</keyword>
<evidence type="ECO:0000259" key="14">
    <source>
        <dbReference type="PROSITE" id="PS51198"/>
    </source>
</evidence>
<keyword evidence="6 11" id="KW-0067">ATP-binding</keyword>
<dbReference type="InterPro" id="IPR027417">
    <property type="entry name" value="P-loop_NTPase"/>
</dbReference>
<dbReference type="GO" id="GO:0006260">
    <property type="term" value="P:DNA replication"/>
    <property type="evidence" value="ECO:0007669"/>
    <property type="project" value="UniProtKB-UniRule"/>
</dbReference>
<gene>
    <name evidence="11" type="primary">rep</name>
    <name evidence="16" type="ORF">EDC25_106156</name>
</gene>
<comment type="caution">
    <text evidence="16">The sequence shown here is derived from an EMBL/GenBank/DDBJ whole genome shotgun (WGS) entry which is preliminary data.</text>
</comment>
<dbReference type="HAMAP" id="MF_01920">
    <property type="entry name" value="Helicase_Rep"/>
    <property type="match status" value="1"/>
</dbReference>
<organism evidence="16 17">
    <name type="scientific">Pseudofulvimonas gallinarii</name>
    <dbReference type="NCBI Taxonomy" id="634155"/>
    <lineage>
        <taxon>Bacteria</taxon>
        <taxon>Pseudomonadati</taxon>
        <taxon>Pseudomonadota</taxon>
        <taxon>Gammaproteobacteria</taxon>
        <taxon>Lysobacterales</taxon>
        <taxon>Rhodanobacteraceae</taxon>
        <taxon>Pseudofulvimonas</taxon>
    </lineage>
</organism>
<evidence type="ECO:0000256" key="2">
    <source>
        <dbReference type="ARBA" id="ARBA00022705"/>
    </source>
</evidence>
<dbReference type="CDD" id="cd18807">
    <property type="entry name" value="SF1_C_UvrD"/>
    <property type="match status" value="1"/>
</dbReference>
<feature type="domain" description="UvrD-like helicase ATP-binding" evidence="14">
    <location>
        <begin position="1"/>
        <end position="276"/>
    </location>
</feature>
<evidence type="ECO:0000256" key="6">
    <source>
        <dbReference type="ARBA" id="ARBA00022840"/>
    </source>
</evidence>
<feature type="binding site" evidence="12">
    <location>
        <begin position="22"/>
        <end position="29"/>
    </location>
    <ligand>
        <name>ATP</name>
        <dbReference type="ChEBI" id="CHEBI:30616"/>
    </ligand>
</feature>
<comment type="function">
    <text evidence="11">Rep helicase is a single-stranded DNA-dependent ATPase involved in DNA replication; it can initiate unwinding at a nick in the DNA. It binds to the single-stranded DNA and acts in a progressive fashion along the DNA in the 3' to 5' direction.</text>
</comment>
<dbReference type="InterPro" id="IPR000212">
    <property type="entry name" value="DNA_helicase_UvrD/REP"/>
</dbReference>
<dbReference type="PROSITE" id="PS51198">
    <property type="entry name" value="UVRD_HELICASE_ATP_BIND"/>
    <property type="match status" value="1"/>
</dbReference>
<dbReference type="Gene3D" id="3.40.50.300">
    <property type="entry name" value="P-loop containing nucleotide triphosphate hydrolases"/>
    <property type="match status" value="2"/>
</dbReference>
<dbReference type="Pfam" id="PF00580">
    <property type="entry name" value="UvrD-helicase"/>
    <property type="match status" value="1"/>
</dbReference>
<sequence length="658" mass="73433">MQLNPAQNAAVRHIDGPLLVLAGAGSGKTRVVTEKLAYLVERGFAPEQLLAITFTNKAAREMRERAAARLRAQAEGLTICTFHALGLRMMQAEARFAGLRPGFSVLDADESFKLLKELAPSGISKDNLFWLKNTISQLKNQGHDPGQAMALAGGARERQAAELYASYQKRLAAFNAVDFDDLIRLPVAMLEEHESLRSRWQARYRYLMVDEYQDTNSAQYRLLKALAGERGAFTAVGDDDQSIYAWRGADPENLNRLGEDYPALRIVKLEQNYRCAARILRAANAVIGHNPRVHPKTLWSDLPEGPPIRVLVCRDNDHEAERVVGELIARKENGKCRWSDCAVLYRGNHQARALEQALRLTSTPYVIAGGDSLFDCAEVKDALAYLRLIANPSDDGAFLRVINTPRREIGATTLERLGEQAARLNLSLSQAAGQDSVLAQLPARPSAALAQFEHLLSEWRRQANRTAPDELLAEVLDRIGYSEYLDTLDKTPEQRQRRQRNIDALKNILAGFARQRRSGLAELTQVVSLLSDADDDDRDGVRLMTLHAAKGLEFRHVALVGLEDGTFPHASAVDEGRVEEERRLFYVGLTRARQTLLLSYSEKRRRFGSVEACTPSRFLDELPAKELHWEGREPERDAEHARDLAAAHLARMAALLDG</sequence>
<evidence type="ECO:0000256" key="1">
    <source>
        <dbReference type="ARBA" id="ARBA00009922"/>
    </source>
</evidence>
<dbReference type="Pfam" id="PF13361">
    <property type="entry name" value="UvrD_C"/>
    <property type="match status" value="1"/>
</dbReference>
<dbReference type="CDD" id="cd17932">
    <property type="entry name" value="DEXQc_UvrD"/>
    <property type="match status" value="1"/>
</dbReference>
<keyword evidence="2 11" id="KW-0235">DNA replication</keyword>
<keyword evidence="5 11" id="KW-0347">Helicase</keyword>
<proteinExistence type="inferred from homology"/>
<dbReference type="Proteomes" id="UP000294599">
    <property type="component" value="Unassembled WGS sequence"/>
</dbReference>
<evidence type="ECO:0000313" key="17">
    <source>
        <dbReference type="Proteomes" id="UP000294599"/>
    </source>
</evidence>
<evidence type="ECO:0000259" key="15">
    <source>
        <dbReference type="PROSITE" id="PS51217"/>
    </source>
</evidence>
<evidence type="ECO:0000313" key="16">
    <source>
        <dbReference type="EMBL" id="TCS99317.1"/>
    </source>
</evidence>
<evidence type="ECO:0000256" key="4">
    <source>
        <dbReference type="ARBA" id="ARBA00022801"/>
    </source>
</evidence>
<protein>
    <recommendedName>
        <fullName evidence="11">ATP-dependent DNA helicase Rep</fullName>
        <ecNumber evidence="11">5.6.2.4</ecNumber>
    </recommendedName>
    <alternativeName>
        <fullName evidence="11">DNA 3'-5' helicase Rep</fullName>
    </alternativeName>
</protein>
<dbReference type="GO" id="GO:0016887">
    <property type="term" value="F:ATP hydrolysis activity"/>
    <property type="evidence" value="ECO:0007669"/>
    <property type="project" value="RHEA"/>
</dbReference>
<dbReference type="InterPro" id="IPR014016">
    <property type="entry name" value="UvrD-like_ATP-bd"/>
</dbReference>
<dbReference type="PANTHER" id="PTHR11070">
    <property type="entry name" value="UVRD / RECB / PCRA DNA HELICASE FAMILY MEMBER"/>
    <property type="match status" value="1"/>
</dbReference>
<evidence type="ECO:0000256" key="10">
    <source>
        <dbReference type="ARBA" id="ARBA00048988"/>
    </source>
</evidence>
<dbReference type="RefSeq" id="WP_123521103.1">
    <property type="nucleotide sequence ID" value="NZ_JBHLWF010000031.1"/>
</dbReference>
<evidence type="ECO:0000259" key="13">
    <source>
        <dbReference type="PROSITE" id="PS50017"/>
    </source>
</evidence>
<dbReference type="EMBL" id="SMAF01000006">
    <property type="protein sequence ID" value="TCS99317.1"/>
    <property type="molecule type" value="Genomic_DNA"/>
</dbReference>
<feature type="domain" description="UvrD-like helicase C-terminal" evidence="15">
    <location>
        <begin position="277"/>
        <end position="551"/>
    </location>
</feature>
<keyword evidence="3 11" id="KW-0547">Nucleotide-binding</keyword>
<keyword evidence="7 11" id="KW-0238">DNA-binding</keyword>
<comment type="catalytic activity">
    <reaction evidence="10 11">
        <text>ATP + H2O = ADP + phosphate + H(+)</text>
        <dbReference type="Rhea" id="RHEA:13065"/>
        <dbReference type="ChEBI" id="CHEBI:15377"/>
        <dbReference type="ChEBI" id="CHEBI:15378"/>
        <dbReference type="ChEBI" id="CHEBI:30616"/>
        <dbReference type="ChEBI" id="CHEBI:43474"/>
        <dbReference type="ChEBI" id="CHEBI:456216"/>
        <dbReference type="EC" id="5.6.2.4"/>
    </reaction>
</comment>
<comment type="subunit">
    <text evidence="11">Homodimer.</text>
</comment>
<evidence type="ECO:0000256" key="5">
    <source>
        <dbReference type="ARBA" id="ARBA00022806"/>
    </source>
</evidence>
<keyword evidence="17" id="KW-1185">Reference proteome</keyword>
<evidence type="ECO:0000256" key="11">
    <source>
        <dbReference type="HAMAP-Rule" id="MF_01920"/>
    </source>
</evidence>
<dbReference type="GO" id="GO:0005524">
    <property type="term" value="F:ATP binding"/>
    <property type="evidence" value="ECO:0007669"/>
    <property type="project" value="UniProtKB-UniRule"/>
</dbReference>
<feature type="binding site" evidence="11">
    <location>
        <position position="274"/>
    </location>
    <ligand>
        <name>ATP</name>
        <dbReference type="ChEBI" id="CHEBI:30616"/>
    </ligand>
</feature>
<dbReference type="InterPro" id="IPR005752">
    <property type="entry name" value="Helicase_Rep"/>
</dbReference>
<evidence type="ECO:0000256" key="3">
    <source>
        <dbReference type="ARBA" id="ARBA00022741"/>
    </source>
</evidence>
<dbReference type="Gene3D" id="1.10.10.160">
    <property type="match status" value="1"/>
</dbReference>
<dbReference type="PROSITE" id="PS50017">
    <property type="entry name" value="DEATH_DOMAIN"/>
    <property type="match status" value="1"/>
</dbReference>
<feature type="domain" description="Death" evidence="13">
    <location>
        <begin position="455"/>
        <end position="492"/>
    </location>
</feature>
<dbReference type="GO" id="GO:0000725">
    <property type="term" value="P:recombinational repair"/>
    <property type="evidence" value="ECO:0007669"/>
    <property type="project" value="TreeGrafter"/>
</dbReference>
<dbReference type="AlphaFoldDB" id="A0A4V2UWD7"/>
<comment type="similarity">
    <text evidence="1 11">Belongs to the helicase family. UvrD subfamily.</text>
</comment>
<reference evidence="16 17" key="1">
    <citation type="submission" date="2019-03" db="EMBL/GenBank/DDBJ databases">
        <title>Genomic Encyclopedia of Type Strains, Phase IV (KMG-IV): sequencing the most valuable type-strain genomes for metagenomic binning, comparative biology and taxonomic classification.</title>
        <authorList>
            <person name="Goeker M."/>
        </authorList>
    </citation>
    <scope>NUCLEOTIDE SEQUENCE [LARGE SCALE GENOMIC DNA]</scope>
    <source>
        <strain evidence="16 17">DSM 21944</strain>
    </source>
</reference>
<dbReference type="PROSITE" id="PS51217">
    <property type="entry name" value="UVRD_HELICASE_CTER"/>
    <property type="match status" value="1"/>
</dbReference>
<name>A0A4V2UWD7_9GAMM</name>
<dbReference type="EC" id="5.6.2.4" evidence="11"/>
<dbReference type="Gene3D" id="1.10.486.10">
    <property type="entry name" value="PCRA, domain 4"/>
    <property type="match status" value="1"/>
</dbReference>
<evidence type="ECO:0000256" key="9">
    <source>
        <dbReference type="ARBA" id="ARBA00034617"/>
    </source>
</evidence>
<evidence type="ECO:0000256" key="7">
    <source>
        <dbReference type="ARBA" id="ARBA00023125"/>
    </source>
</evidence>
<keyword evidence="4 11" id="KW-0378">Hydrolase</keyword>